<dbReference type="EMBL" id="CP071839">
    <property type="protein sequence ID" value="QTE02922.1"/>
    <property type="molecule type" value="Genomic_DNA"/>
</dbReference>
<accession>A0ABX7U2C8</accession>
<dbReference type="Proteomes" id="UP000663908">
    <property type="component" value="Chromosome"/>
</dbReference>
<evidence type="ECO:0000313" key="2">
    <source>
        <dbReference type="Proteomes" id="UP000663908"/>
    </source>
</evidence>
<organism evidence="1 2">
    <name type="scientific">Streptomyces cyanogenus</name>
    <dbReference type="NCBI Taxonomy" id="80860"/>
    <lineage>
        <taxon>Bacteria</taxon>
        <taxon>Bacillati</taxon>
        <taxon>Actinomycetota</taxon>
        <taxon>Actinomycetes</taxon>
        <taxon>Kitasatosporales</taxon>
        <taxon>Streptomycetaceae</taxon>
        <taxon>Streptomyces</taxon>
    </lineage>
</organism>
<proteinExistence type="predicted"/>
<reference evidence="1 2" key="1">
    <citation type="submission" date="2021-03" db="EMBL/GenBank/DDBJ databases">
        <title>Complete genome sequence of Streptomyces cyanogenus S136, producer of anticancer angucycline landomycin A.</title>
        <authorList>
            <person name="Hrab P."/>
            <person name="Ruckert C."/>
            <person name="Busche T."/>
            <person name="Ostash I."/>
            <person name="Kalinowski J."/>
            <person name="Fedorenko V."/>
            <person name="Yushchuk O."/>
            <person name="Ostash B."/>
        </authorList>
    </citation>
    <scope>NUCLEOTIDE SEQUENCE [LARGE SCALE GENOMIC DNA]</scope>
    <source>
        <strain evidence="1 2">S136</strain>
    </source>
</reference>
<name>A0ABX7U2C8_STRCY</name>
<sequence>MTDSALRTADVVVDPRLPRAPEALLTEALTCLGLTPRVRELPRRRSPDQLAWMVMVTVPLHGFLKALADKSATDAYERLQKAVRGLRKRTEEQPRPLVLQDPESSLRIVLDPDLPPEAYRQLLSLDLTGYRLGPLRYDTTHSRWRSELDEVEPH</sequence>
<keyword evidence="2" id="KW-1185">Reference proteome</keyword>
<dbReference type="RefSeq" id="WP_208036153.1">
    <property type="nucleotide sequence ID" value="NZ_CP071839.1"/>
</dbReference>
<evidence type="ECO:0000313" key="1">
    <source>
        <dbReference type="EMBL" id="QTE02922.1"/>
    </source>
</evidence>
<gene>
    <name evidence="1" type="ORF">S1361_36650</name>
</gene>
<protein>
    <submittedName>
        <fullName evidence="1">Uncharacterized protein</fullName>
    </submittedName>
</protein>